<organism evidence="1 2">
    <name type="scientific">Symbiodinium natans</name>
    <dbReference type="NCBI Taxonomy" id="878477"/>
    <lineage>
        <taxon>Eukaryota</taxon>
        <taxon>Sar</taxon>
        <taxon>Alveolata</taxon>
        <taxon>Dinophyceae</taxon>
        <taxon>Suessiales</taxon>
        <taxon>Symbiodiniaceae</taxon>
        <taxon>Symbiodinium</taxon>
    </lineage>
</organism>
<accession>A0A812UJD9</accession>
<dbReference type="EMBL" id="CAJNDS010002743">
    <property type="protein sequence ID" value="CAE7581135.1"/>
    <property type="molecule type" value="Genomic_DNA"/>
</dbReference>
<reference evidence="1" key="1">
    <citation type="submission" date="2021-02" db="EMBL/GenBank/DDBJ databases">
        <authorList>
            <person name="Dougan E. K."/>
            <person name="Rhodes N."/>
            <person name="Thang M."/>
            <person name="Chan C."/>
        </authorList>
    </citation>
    <scope>NUCLEOTIDE SEQUENCE</scope>
</reference>
<dbReference type="OrthoDB" id="10461042at2759"/>
<comment type="caution">
    <text evidence="1">The sequence shown here is derived from an EMBL/GenBank/DDBJ whole genome shotgun (WGS) entry which is preliminary data.</text>
</comment>
<gene>
    <name evidence="1" type="ORF">SNAT2548_LOCUS33152</name>
</gene>
<dbReference type="Proteomes" id="UP000604046">
    <property type="component" value="Unassembled WGS sequence"/>
</dbReference>
<protein>
    <submittedName>
        <fullName evidence="1">Uncharacterized protein</fullName>
    </submittedName>
</protein>
<evidence type="ECO:0000313" key="2">
    <source>
        <dbReference type="Proteomes" id="UP000604046"/>
    </source>
</evidence>
<sequence>MPESWSNAMDGLGEVEGLPEVETVQQFRLISADIPLKIDRDALALDMQKDEHLPSLVYAEDLLSGTDV</sequence>
<proteinExistence type="predicted"/>
<name>A0A812UJD9_9DINO</name>
<evidence type="ECO:0000313" key="1">
    <source>
        <dbReference type="EMBL" id="CAE7581135.1"/>
    </source>
</evidence>
<dbReference type="AlphaFoldDB" id="A0A812UJD9"/>
<keyword evidence="2" id="KW-1185">Reference proteome</keyword>